<name>A0A0C3RUL1_PHLG1</name>
<organism evidence="1 2">
    <name type="scientific">Phlebiopsis gigantea (strain 11061_1 CR5-6)</name>
    <name type="common">White-rot fungus</name>
    <name type="synonym">Peniophora gigantea</name>
    <dbReference type="NCBI Taxonomy" id="745531"/>
    <lineage>
        <taxon>Eukaryota</taxon>
        <taxon>Fungi</taxon>
        <taxon>Dikarya</taxon>
        <taxon>Basidiomycota</taxon>
        <taxon>Agaricomycotina</taxon>
        <taxon>Agaricomycetes</taxon>
        <taxon>Polyporales</taxon>
        <taxon>Phanerochaetaceae</taxon>
        <taxon>Phlebiopsis</taxon>
    </lineage>
</organism>
<accession>A0A0C3RUL1</accession>
<dbReference type="AlphaFoldDB" id="A0A0C3RUL1"/>
<dbReference type="HOGENOM" id="CLU_2004739_0_0_1"/>
<dbReference type="Proteomes" id="UP000053257">
    <property type="component" value="Unassembled WGS sequence"/>
</dbReference>
<dbReference type="EMBL" id="KN840564">
    <property type="protein sequence ID" value="KIP04726.1"/>
    <property type="molecule type" value="Genomic_DNA"/>
</dbReference>
<protein>
    <submittedName>
        <fullName evidence="1">Uncharacterized protein</fullName>
    </submittedName>
</protein>
<sequence>MSFTWSLALLSKPPGCLGHLFYSQVPRSRSLSSELGYRASRRMSAFRGKKALRLKLTGWRRILARWTRLGHSRLRLGHSDGEVGALYRPQDDEYLCRGRRRAARELYELSTNLGFILRCAQNIP</sequence>
<evidence type="ECO:0000313" key="1">
    <source>
        <dbReference type="EMBL" id="KIP04726.1"/>
    </source>
</evidence>
<gene>
    <name evidence="1" type="ORF">PHLGIDRAFT_181826</name>
</gene>
<evidence type="ECO:0000313" key="2">
    <source>
        <dbReference type="Proteomes" id="UP000053257"/>
    </source>
</evidence>
<keyword evidence="2" id="KW-1185">Reference proteome</keyword>
<proteinExistence type="predicted"/>
<reference evidence="1 2" key="1">
    <citation type="journal article" date="2014" name="PLoS Genet.">
        <title>Analysis of the Phlebiopsis gigantea genome, transcriptome and secretome provides insight into its pioneer colonization strategies of wood.</title>
        <authorList>
            <person name="Hori C."/>
            <person name="Ishida T."/>
            <person name="Igarashi K."/>
            <person name="Samejima M."/>
            <person name="Suzuki H."/>
            <person name="Master E."/>
            <person name="Ferreira P."/>
            <person name="Ruiz-Duenas F.J."/>
            <person name="Held B."/>
            <person name="Canessa P."/>
            <person name="Larrondo L.F."/>
            <person name="Schmoll M."/>
            <person name="Druzhinina I.S."/>
            <person name="Kubicek C.P."/>
            <person name="Gaskell J.A."/>
            <person name="Kersten P."/>
            <person name="St John F."/>
            <person name="Glasner J."/>
            <person name="Sabat G."/>
            <person name="Splinter BonDurant S."/>
            <person name="Syed K."/>
            <person name="Yadav J."/>
            <person name="Mgbeahuruike A.C."/>
            <person name="Kovalchuk A."/>
            <person name="Asiegbu F.O."/>
            <person name="Lackner G."/>
            <person name="Hoffmeister D."/>
            <person name="Rencoret J."/>
            <person name="Gutierrez A."/>
            <person name="Sun H."/>
            <person name="Lindquist E."/>
            <person name="Barry K."/>
            <person name="Riley R."/>
            <person name="Grigoriev I.V."/>
            <person name="Henrissat B."/>
            <person name="Kues U."/>
            <person name="Berka R.M."/>
            <person name="Martinez A.T."/>
            <person name="Covert S.F."/>
            <person name="Blanchette R.A."/>
            <person name="Cullen D."/>
        </authorList>
    </citation>
    <scope>NUCLEOTIDE SEQUENCE [LARGE SCALE GENOMIC DNA]</scope>
    <source>
        <strain evidence="1 2">11061_1 CR5-6</strain>
    </source>
</reference>